<dbReference type="Proteomes" id="UP000319976">
    <property type="component" value="Chromosome"/>
</dbReference>
<name>A0A517TDD8_9PLAN</name>
<feature type="domain" description="HhH-GPD" evidence="5">
    <location>
        <begin position="57"/>
        <end position="211"/>
    </location>
</feature>
<dbReference type="GO" id="GO:0006307">
    <property type="term" value="P:DNA alkylation repair"/>
    <property type="evidence" value="ECO:0007669"/>
    <property type="project" value="TreeGrafter"/>
</dbReference>
<accession>A0A517TDD8</accession>
<keyword evidence="3" id="KW-0227">DNA damage</keyword>
<dbReference type="KEGG" id="chya:V22_36520"/>
<evidence type="ECO:0000313" key="7">
    <source>
        <dbReference type="Proteomes" id="UP000319976"/>
    </source>
</evidence>
<dbReference type="Gene3D" id="1.10.340.30">
    <property type="entry name" value="Hypothetical protein, domain 2"/>
    <property type="match status" value="1"/>
</dbReference>
<evidence type="ECO:0000259" key="5">
    <source>
        <dbReference type="SMART" id="SM00478"/>
    </source>
</evidence>
<dbReference type="GO" id="GO:0008725">
    <property type="term" value="F:DNA-3-methyladenine glycosylase activity"/>
    <property type="evidence" value="ECO:0007669"/>
    <property type="project" value="TreeGrafter"/>
</dbReference>
<evidence type="ECO:0000313" key="6">
    <source>
        <dbReference type="EMBL" id="QDT66385.1"/>
    </source>
</evidence>
<dbReference type="EMBL" id="CP036316">
    <property type="protein sequence ID" value="QDT66385.1"/>
    <property type="molecule type" value="Genomic_DNA"/>
</dbReference>
<dbReference type="EC" id="3.2.2.21" evidence="2"/>
<dbReference type="InterPro" id="IPR003265">
    <property type="entry name" value="HhH-GPD_domain"/>
</dbReference>
<dbReference type="RefSeq" id="WP_145265434.1">
    <property type="nucleotide sequence ID" value="NZ_CP036316.1"/>
</dbReference>
<dbReference type="GO" id="GO:0032993">
    <property type="term" value="C:protein-DNA complex"/>
    <property type="evidence" value="ECO:0007669"/>
    <property type="project" value="TreeGrafter"/>
</dbReference>
<organism evidence="6 7">
    <name type="scientific">Calycomorphotria hydatis</name>
    <dbReference type="NCBI Taxonomy" id="2528027"/>
    <lineage>
        <taxon>Bacteria</taxon>
        <taxon>Pseudomonadati</taxon>
        <taxon>Planctomycetota</taxon>
        <taxon>Planctomycetia</taxon>
        <taxon>Planctomycetales</taxon>
        <taxon>Planctomycetaceae</taxon>
        <taxon>Calycomorphotria</taxon>
    </lineage>
</organism>
<proteinExistence type="predicted"/>
<evidence type="ECO:0000256" key="3">
    <source>
        <dbReference type="ARBA" id="ARBA00022763"/>
    </source>
</evidence>
<dbReference type="GO" id="GO:0032131">
    <property type="term" value="F:alkylated DNA binding"/>
    <property type="evidence" value="ECO:0007669"/>
    <property type="project" value="TreeGrafter"/>
</dbReference>
<gene>
    <name evidence="6" type="primary">alkA</name>
    <name evidence="6" type="ORF">V22_36520</name>
</gene>
<reference evidence="6 7" key="1">
    <citation type="submission" date="2019-02" db="EMBL/GenBank/DDBJ databases">
        <title>Deep-cultivation of Planctomycetes and their phenomic and genomic characterization uncovers novel biology.</title>
        <authorList>
            <person name="Wiegand S."/>
            <person name="Jogler M."/>
            <person name="Boedeker C."/>
            <person name="Pinto D."/>
            <person name="Vollmers J."/>
            <person name="Rivas-Marin E."/>
            <person name="Kohn T."/>
            <person name="Peeters S.H."/>
            <person name="Heuer A."/>
            <person name="Rast P."/>
            <person name="Oberbeckmann S."/>
            <person name="Bunk B."/>
            <person name="Jeske O."/>
            <person name="Meyerdierks A."/>
            <person name="Storesund J.E."/>
            <person name="Kallscheuer N."/>
            <person name="Luecker S."/>
            <person name="Lage O.M."/>
            <person name="Pohl T."/>
            <person name="Merkel B.J."/>
            <person name="Hornburger P."/>
            <person name="Mueller R.-W."/>
            <person name="Bruemmer F."/>
            <person name="Labrenz M."/>
            <person name="Spormann A.M."/>
            <person name="Op den Camp H."/>
            <person name="Overmann J."/>
            <person name="Amann R."/>
            <person name="Jetten M.S.M."/>
            <person name="Mascher T."/>
            <person name="Medema M.H."/>
            <person name="Devos D.P."/>
            <person name="Kaster A.-K."/>
            <person name="Ovreas L."/>
            <person name="Rohde M."/>
            <person name="Galperin M.Y."/>
            <person name="Jogler C."/>
        </authorList>
    </citation>
    <scope>NUCLEOTIDE SEQUENCE [LARGE SCALE GENOMIC DNA]</scope>
    <source>
        <strain evidence="6 7">V22</strain>
    </source>
</reference>
<dbReference type="CDD" id="cd00056">
    <property type="entry name" value="ENDO3c"/>
    <property type="match status" value="1"/>
</dbReference>
<keyword evidence="6" id="KW-0326">Glycosidase</keyword>
<keyword evidence="4" id="KW-0234">DNA repair</keyword>
<comment type="catalytic activity">
    <reaction evidence="1">
        <text>Hydrolysis of alkylated DNA, releasing 3-methyladenine, 3-methylguanine, 7-methylguanine and 7-methyladenine.</text>
        <dbReference type="EC" id="3.2.2.21"/>
    </reaction>
</comment>
<dbReference type="SMART" id="SM00478">
    <property type="entry name" value="ENDO3c"/>
    <property type="match status" value="1"/>
</dbReference>
<dbReference type="Gene3D" id="1.10.1670.40">
    <property type="match status" value="1"/>
</dbReference>
<evidence type="ECO:0000256" key="1">
    <source>
        <dbReference type="ARBA" id="ARBA00000086"/>
    </source>
</evidence>
<dbReference type="SUPFAM" id="SSF48150">
    <property type="entry name" value="DNA-glycosylase"/>
    <property type="match status" value="1"/>
</dbReference>
<dbReference type="OrthoDB" id="9785929at2"/>
<evidence type="ECO:0000256" key="4">
    <source>
        <dbReference type="ARBA" id="ARBA00023204"/>
    </source>
</evidence>
<evidence type="ECO:0000256" key="2">
    <source>
        <dbReference type="ARBA" id="ARBA00012000"/>
    </source>
</evidence>
<dbReference type="InterPro" id="IPR011257">
    <property type="entry name" value="DNA_glycosylase"/>
</dbReference>
<dbReference type="AlphaFoldDB" id="A0A517TDD8"/>
<dbReference type="GO" id="GO:0043916">
    <property type="term" value="F:DNA-7-methylguanine glycosylase activity"/>
    <property type="evidence" value="ECO:0007669"/>
    <property type="project" value="TreeGrafter"/>
</dbReference>
<protein>
    <recommendedName>
        <fullName evidence="2">DNA-3-methyladenine glycosylase II</fullName>
        <ecNumber evidence="2">3.2.2.21</ecNumber>
    </recommendedName>
</protein>
<dbReference type="PANTHER" id="PTHR43003">
    <property type="entry name" value="DNA-3-METHYLADENINE GLYCOSYLASE"/>
    <property type="match status" value="1"/>
</dbReference>
<sequence>MSIHHTELQPWSNSTIRKGLKHLRQVSPELAALIKRMGPFRLGRHVDQFDLLVRIIISQQISTKGARTIAQNLRQQLGQVKFHADDLLSLSPEQLQLAGLSGPRMRYVLCAAEAERDGLLTLDDLIHLEDDNIVQAMTSVSGIGRWTAEMQLIFGYARTDIFPEGDLVVRRAMGDLFDLGSKPTPEECREIAESWGPYRTIATWYLWRHADEHVTDEGLDPYPV</sequence>
<dbReference type="Pfam" id="PF00730">
    <property type="entry name" value="HhH-GPD"/>
    <property type="match status" value="1"/>
</dbReference>
<keyword evidence="6" id="KW-0378">Hydrolase</keyword>
<keyword evidence="7" id="KW-1185">Reference proteome</keyword>
<dbReference type="InterPro" id="IPR051912">
    <property type="entry name" value="Alkylbase_DNA_Glycosylase/TA"/>
</dbReference>
<dbReference type="PANTHER" id="PTHR43003:SF5">
    <property type="entry name" value="DNA-3-METHYLADENINE GLYCOSYLASE"/>
    <property type="match status" value="1"/>
</dbReference>
<dbReference type="GO" id="GO:0006285">
    <property type="term" value="P:base-excision repair, AP site formation"/>
    <property type="evidence" value="ECO:0007669"/>
    <property type="project" value="TreeGrafter"/>
</dbReference>